<evidence type="ECO:0008006" key="4">
    <source>
        <dbReference type="Google" id="ProtNLM"/>
    </source>
</evidence>
<dbReference type="EMBL" id="KQ996472">
    <property type="protein sequence ID" value="KZV44905.1"/>
    <property type="molecule type" value="Genomic_DNA"/>
</dbReference>
<keyword evidence="3" id="KW-1185">Reference proteome</keyword>
<accession>A0A2Z7CE03</accession>
<reference evidence="2 3" key="1">
    <citation type="journal article" date="2015" name="Proc. Natl. Acad. Sci. U.S.A.">
        <title>The resurrection genome of Boea hygrometrica: A blueprint for survival of dehydration.</title>
        <authorList>
            <person name="Xiao L."/>
            <person name="Yang G."/>
            <person name="Zhang L."/>
            <person name="Yang X."/>
            <person name="Zhao S."/>
            <person name="Ji Z."/>
            <person name="Zhou Q."/>
            <person name="Hu M."/>
            <person name="Wang Y."/>
            <person name="Chen M."/>
            <person name="Xu Y."/>
            <person name="Jin H."/>
            <person name="Xiao X."/>
            <person name="Hu G."/>
            <person name="Bao F."/>
            <person name="Hu Y."/>
            <person name="Wan P."/>
            <person name="Li L."/>
            <person name="Deng X."/>
            <person name="Kuang T."/>
            <person name="Xiang C."/>
            <person name="Zhu J.K."/>
            <person name="Oliver M.J."/>
            <person name="He Y."/>
        </authorList>
    </citation>
    <scope>NUCLEOTIDE SEQUENCE [LARGE SCALE GENOMIC DNA]</scope>
    <source>
        <strain evidence="3">cv. XS01</strain>
    </source>
</reference>
<gene>
    <name evidence="2" type="ORF">F511_27030</name>
</gene>
<evidence type="ECO:0000313" key="2">
    <source>
        <dbReference type="EMBL" id="KZV44905.1"/>
    </source>
</evidence>
<organism evidence="2 3">
    <name type="scientific">Dorcoceras hygrometricum</name>
    <dbReference type="NCBI Taxonomy" id="472368"/>
    <lineage>
        <taxon>Eukaryota</taxon>
        <taxon>Viridiplantae</taxon>
        <taxon>Streptophyta</taxon>
        <taxon>Embryophyta</taxon>
        <taxon>Tracheophyta</taxon>
        <taxon>Spermatophyta</taxon>
        <taxon>Magnoliopsida</taxon>
        <taxon>eudicotyledons</taxon>
        <taxon>Gunneridae</taxon>
        <taxon>Pentapetalae</taxon>
        <taxon>asterids</taxon>
        <taxon>lamiids</taxon>
        <taxon>Lamiales</taxon>
        <taxon>Gesneriaceae</taxon>
        <taxon>Didymocarpoideae</taxon>
        <taxon>Trichosporeae</taxon>
        <taxon>Loxocarpinae</taxon>
        <taxon>Dorcoceras</taxon>
    </lineage>
</organism>
<name>A0A2Z7CE03_9LAMI</name>
<dbReference type="OrthoDB" id="848707at2759"/>
<evidence type="ECO:0000313" key="3">
    <source>
        <dbReference type="Proteomes" id="UP000250235"/>
    </source>
</evidence>
<evidence type="ECO:0000256" key="1">
    <source>
        <dbReference type="SAM" id="MobiDB-lite"/>
    </source>
</evidence>
<feature type="compositionally biased region" description="Basic residues" evidence="1">
    <location>
        <begin position="214"/>
        <end position="223"/>
    </location>
</feature>
<feature type="region of interest" description="Disordered" evidence="1">
    <location>
        <begin position="213"/>
        <end position="278"/>
    </location>
</feature>
<protein>
    <recommendedName>
        <fullName evidence="4">Dystroglycan-like</fullName>
    </recommendedName>
</protein>
<feature type="compositionally biased region" description="Polar residues" evidence="1">
    <location>
        <begin position="268"/>
        <end position="278"/>
    </location>
</feature>
<dbReference type="Proteomes" id="UP000250235">
    <property type="component" value="Unassembled WGS sequence"/>
</dbReference>
<dbReference type="AlphaFoldDB" id="A0A2Z7CE03"/>
<sequence>MTTSFINNALQVNFDSILGFPDNEGMLNMFKSLESTGFCGFLGCPSILYEEDFVSFFPNSLVKDNELLSCVQGKFVAITEDRFAGVFELPTEGLTDLSDAPKDFIFDARSIFSMSGEPVKTSFKMKEMKYEFRLLNDILEKSVSVKAGSFDAVTHERFLLMTAIHFGVKVNWSKLLFDILKKMADQSSKRAKGYAAQSVFCCGEASCENPKIQLQKKKKKVPAGRKSAGGRSSVVDQSCSADEERSAGARRPAGKLNNDDVSSNVSNQQEATAQTNSCETSDKLPRYFEFSVRKQQFCTPKLCRNFSRIRATRLHTRFLTRAKHLRDLGRPDFRLRPVHISGTKFRSEQLLPGIQISQSYWLKKSKREKVQI</sequence>
<proteinExistence type="predicted"/>